<name>A0A0G2Y9M7_9VIRU</name>
<dbReference type="PROSITE" id="PS50088">
    <property type="entry name" value="ANK_REPEAT"/>
    <property type="match status" value="5"/>
</dbReference>
<evidence type="ECO:0000256" key="1">
    <source>
        <dbReference type="ARBA" id="ARBA00022737"/>
    </source>
</evidence>
<dbReference type="KEGG" id="vg:80513634"/>
<dbReference type="PANTHER" id="PTHR44207:SF2">
    <property type="entry name" value="REPEAT PROTEIN, PUTATIVE-RELATED"/>
    <property type="match status" value="1"/>
</dbReference>
<keyword evidence="4" id="KW-1185">Reference proteome</keyword>
<dbReference type="SMART" id="SM00248">
    <property type="entry name" value="ANK"/>
    <property type="match status" value="10"/>
</dbReference>
<organism evidence="3 4">
    <name type="scientific">Acanthamoeba polyphaga mimivirus Kroon</name>
    <dbReference type="NCBI Taxonomy" id="3069720"/>
    <lineage>
        <taxon>Viruses</taxon>
        <taxon>Varidnaviria</taxon>
        <taxon>Bamfordvirae</taxon>
        <taxon>Nucleocytoviricota</taxon>
        <taxon>Megaviricetes</taxon>
        <taxon>Imitervirales</taxon>
        <taxon>Mimiviridae</taxon>
        <taxon>Megamimivirinae</taxon>
        <taxon>Mimivirus</taxon>
        <taxon>Mimivirus lagoaense</taxon>
    </lineage>
</organism>
<dbReference type="PROSITE" id="PS50297">
    <property type="entry name" value="ANK_REP_REGION"/>
    <property type="match status" value="3"/>
</dbReference>
<dbReference type="PANTHER" id="PTHR44207">
    <property type="entry name" value="SURFACE ANTIGEN BSPA-LIKE-RELATED"/>
    <property type="match status" value="1"/>
</dbReference>
<dbReference type="InterPro" id="IPR002110">
    <property type="entry name" value="Ankyrin_rpt"/>
</dbReference>
<dbReference type="Pfam" id="PF12796">
    <property type="entry name" value="Ank_2"/>
    <property type="match status" value="2"/>
</dbReference>
<dbReference type="InterPro" id="IPR036770">
    <property type="entry name" value="Ankyrin_rpt-contain_sf"/>
</dbReference>
<sequence>MSQKVYFKILRSDKTHNDHVYLPGENSVENFQTEGSCVPGRLYFCDPSDPKQNICRYLHYGDILVDITLPNNDPDFKMIVDPSGTKCCANKIIVGAERKLSDPETFAYMASHGVDIHKNYVLHWTFKNFHDRVLFYLLTTNLNENRLRVVEHIFKNPSSLISNNNYNFYIVRFLQKFKKHLNSLVNCQYSDIITNLINLSNNIIEKYFEDIINKNYGLKVLEKDWCSYITENNLDKGSISKIVDWSFKNNKKIVIEYVISLFIEDYYYLEKIFLLSCEYHNLQIAEILVKMPINKERCLVSACKAGFLEIVEYLIKQDANINFLDGEPLITACKFGHLRVVDFLVNNGANIHIRNNEPILSACSNGHVKIVDYLIEKGIDIHTVSFQALINACNREHLNVMELLVEKGADIRLVENILVMQACRNTNANILKFLIQKGVDVLSKGTEPLIVACHNGRLVIVKYLIDIGINICGNDNEALIESCRCGFANIVNLLIEKGADVKARNNKALIIACKKLNHIIVNILVSNGADITARDNEALIRACFNKEVGRYFIDFLIEKGADVHARNDIVFDFINKLFAGNIPKSPKFIDPKINQTQN</sequence>
<keyword evidence="2" id="KW-0040">ANK repeat</keyword>
<accession>A0A0G2Y9M7</accession>
<reference evidence="3 4" key="1">
    <citation type="submission" date="2014-10" db="EMBL/GenBank/DDBJ databases">
        <title>Pan-genome analysis of Brazilian lineage A amoebal mimiviruses.</title>
        <authorList>
            <person name="Assis F.L."/>
            <person name="Abrahao J.S."/>
            <person name="Kroon E.G."/>
            <person name="Dornas F.P."/>
            <person name="Andrade K.R."/>
            <person name="Borato P.V.M."/>
            <person name="Pilotto M.R."/>
            <person name="Benamar S."/>
            <person name="LaScola B."/>
            <person name="Colson P."/>
        </authorList>
    </citation>
    <scope>NUCLEOTIDE SEQUENCE [LARGE SCALE GENOMIC DNA]</scope>
    <source>
        <strain evidence="3 4">Kroon</strain>
    </source>
</reference>
<evidence type="ECO:0000313" key="3">
    <source>
        <dbReference type="EMBL" id="AKI79836.1"/>
    </source>
</evidence>
<dbReference type="EMBL" id="KM982402">
    <property type="protein sequence ID" value="AKI79836.1"/>
    <property type="molecule type" value="Genomic_DNA"/>
</dbReference>
<dbReference type="Proteomes" id="UP000240461">
    <property type="component" value="Segment"/>
</dbReference>
<dbReference type="SUPFAM" id="SSF48403">
    <property type="entry name" value="Ankyrin repeat"/>
    <property type="match status" value="1"/>
</dbReference>
<proteinExistence type="predicted"/>
<evidence type="ECO:0000313" key="4">
    <source>
        <dbReference type="Proteomes" id="UP000240461"/>
    </source>
</evidence>
<dbReference type="Gene3D" id="1.25.40.20">
    <property type="entry name" value="Ankyrin repeat-containing domain"/>
    <property type="match status" value="2"/>
</dbReference>
<keyword evidence="1" id="KW-0677">Repeat</keyword>
<protein>
    <submittedName>
        <fullName evidence="3">Ankyrin repeat-containing protein</fullName>
    </submittedName>
</protein>
<evidence type="ECO:0000256" key="2">
    <source>
        <dbReference type="ARBA" id="ARBA00023043"/>
    </source>
</evidence>
<dbReference type="Pfam" id="PF00023">
    <property type="entry name" value="Ank"/>
    <property type="match status" value="1"/>
</dbReference>